<dbReference type="Pfam" id="PF19834">
    <property type="entry name" value="DUF6314"/>
    <property type="match status" value="1"/>
</dbReference>
<sequence length="738" mass="81709">MKSVLVVGAGPAGLVAARSLLHSGFQVTVFEAAERVGGMWRVRSGEEGKKCSPEMRTNLSRFTVAFSDLSWESVGLQDGDQSTSTLPMFPKAWQVGRYLETYAKQFIPSSVIVCNTRVSKAELVGKPRRWRVVTVNQTSHETHEQGFDYLVVASGFFDRPSSSFSRLVRGTPTSNIPLQHSSKFRHISSLTSTSGSIVVVVGGGISGSEAAATVATQISSAKHSPGPKLAYAESKVYHVLNRPFYCLPRYIPQNTYRPETQSYNLSPSFLPLDLLLYDLSRRGGGLISASNGQVPPERAAKGHEYIRSVIGGDQRELGYAALVSSPQQTQYPSFTGISDTYPEFVRSGIIVPVRGRATGIGLREVDHTIELNVKGDGLWSLGADSDTTIENVVGIIDATGFEVGLDYLSAQVKQSLEYDAACPRVPFILSRGSVFNPAVPEIAFVGFYEGPYWGVMEMQAQLIAKQWNPSTPEPRLPPALLDTSDSRAIRNALKTHATGVPQFWMMDYVGMVEEFSRSTGVDRLADETFGTSNPLFPARYALPYRSDDTSITLSSVLDTLHASTSSTRFVAAAAFRGMQGLWTLRRKIDSRSSASPGGTLKGTAHFHPRAPTDETFTAEYLYIEEGTFRLDSGFEFPATRRYVYRYSEVEDKISAWFVCEDGVTVERFFNRMDFQEKEKGWIAIGLHWCDPDTYQSRSEFRFRGAAVQSFGITYEVKGPRKDYTMESWYERPEGGVER</sequence>
<dbReference type="GO" id="GO:0050661">
    <property type="term" value="F:NADP binding"/>
    <property type="evidence" value="ECO:0007669"/>
    <property type="project" value="InterPro"/>
</dbReference>
<accession>A0A6A5WNK5</accession>
<name>A0A6A5WNK5_9PLEO</name>
<dbReference type="Pfam" id="PF00743">
    <property type="entry name" value="FMO-like"/>
    <property type="match status" value="1"/>
</dbReference>
<proteinExistence type="inferred from homology"/>
<protein>
    <recommendedName>
        <fullName evidence="5">DUF6314 domain-containing protein</fullName>
    </recommendedName>
</protein>
<dbReference type="InterPro" id="IPR050346">
    <property type="entry name" value="FMO-like"/>
</dbReference>
<evidence type="ECO:0000256" key="2">
    <source>
        <dbReference type="ARBA" id="ARBA00022630"/>
    </source>
</evidence>
<keyword evidence="2" id="KW-0285">Flavoprotein</keyword>
<dbReference type="AlphaFoldDB" id="A0A6A5WNK5"/>
<dbReference type="SUPFAM" id="SSF51905">
    <property type="entry name" value="FAD/NAD(P)-binding domain"/>
    <property type="match status" value="1"/>
</dbReference>
<organism evidence="6 7">
    <name type="scientific">Amniculicola lignicola CBS 123094</name>
    <dbReference type="NCBI Taxonomy" id="1392246"/>
    <lineage>
        <taxon>Eukaryota</taxon>
        <taxon>Fungi</taxon>
        <taxon>Dikarya</taxon>
        <taxon>Ascomycota</taxon>
        <taxon>Pezizomycotina</taxon>
        <taxon>Dothideomycetes</taxon>
        <taxon>Pleosporomycetidae</taxon>
        <taxon>Pleosporales</taxon>
        <taxon>Amniculicolaceae</taxon>
        <taxon>Amniculicola</taxon>
    </lineage>
</organism>
<gene>
    <name evidence="6" type="ORF">P154DRAFT_543874</name>
</gene>
<dbReference type="GO" id="GO:0050660">
    <property type="term" value="F:flavin adenine dinucleotide binding"/>
    <property type="evidence" value="ECO:0007669"/>
    <property type="project" value="InterPro"/>
</dbReference>
<dbReference type="Proteomes" id="UP000799779">
    <property type="component" value="Unassembled WGS sequence"/>
</dbReference>
<dbReference type="PRINTS" id="PR00419">
    <property type="entry name" value="ADXRDTASE"/>
</dbReference>
<dbReference type="EMBL" id="ML977572">
    <property type="protein sequence ID" value="KAF2003520.1"/>
    <property type="molecule type" value="Genomic_DNA"/>
</dbReference>
<evidence type="ECO:0000259" key="5">
    <source>
        <dbReference type="Pfam" id="PF19834"/>
    </source>
</evidence>
<evidence type="ECO:0000313" key="7">
    <source>
        <dbReference type="Proteomes" id="UP000799779"/>
    </source>
</evidence>
<dbReference type="OrthoDB" id="66881at2759"/>
<dbReference type="InterPro" id="IPR036188">
    <property type="entry name" value="FAD/NAD-bd_sf"/>
</dbReference>
<reference evidence="6" key="1">
    <citation type="journal article" date="2020" name="Stud. Mycol.">
        <title>101 Dothideomycetes genomes: a test case for predicting lifestyles and emergence of pathogens.</title>
        <authorList>
            <person name="Haridas S."/>
            <person name="Albert R."/>
            <person name="Binder M."/>
            <person name="Bloem J."/>
            <person name="Labutti K."/>
            <person name="Salamov A."/>
            <person name="Andreopoulos B."/>
            <person name="Baker S."/>
            <person name="Barry K."/>
            <person name="Bills G."/>
            <person name="Bluhm B."/>
            <person name="Cannon C."/>
            <person name="Castanera R."/>
            <person name="Culley D."/>
            <person name="Daum C."/>
            <person name="Ezra D."/>
            <person name="Gonzalez J."/>
            <person name="Henrissat B."/>
            <person name="Kuo A."/>
            <person name="Liang C."/>
            <person name="Lipzen A."/>
            <person name="Lutzoni F."/>
            <person name="Magnuson J."/>
            <person name="Mondo S."/>
            <person name="Nolan M."/>
            <person name="Ohm R."/>
            <person name="Pangilinan J."/>
            <person name="Park H.-J."/>
            <person name="Ramirez L."/>
            <person name="Alfaro M."/>
            <person name="Sun H."/>
            <person name="Tritt A."/>
            <person name="Yoshinaga Y."/>
            <person name="Zwiers L.-H."/>
            <person name="Turgeon B."/>
            <person name="Goodwin S."/>
            <person name="Spatafora J."/>
            <person name="Crous P."/>
            <person name="Grigoriev I."/>
        </authorList>
    </citation>
    <scope>NUCLEOTIDE SEQUENCE</scope>
    <source>
        <strain evidence="6">CBS 123094</strain>
    </source>
</reference>
<feature type="domain" description="DUF6314" evidence="5">
    <location>
        <begin position="578"/>
        <end position="731"/>
    </location>
</feature>
<dbReference type="Gene3D" id="3.50.50.60">
    <property type="entry name" value="FAD/NAD(P)-binding domain"/>
    <property type="match status" value="1"/>
</dbReference>
<keyword evidence="7" id="KW-1185">Reference proteome</keyword>
<evidence type="ECO:0000256" key="1">
    <source>
        <dbReference type="ARBA" id="ARBA00009183"/>
    </source>
</evidence>
<evidence type="ECO:0000313" key="6">
    <source>
        <dbReference type="EMBL" id="KAF2003520.1"/>
    </source>
</evidence>
<comment type="similarity">
    <text evidence="1">Belongs to the FMO family.</text>
</comment>
<dbReference type="GO" id="GO:0004499">
    <property type="term" value="F:N,N-dimethylaniline monooxygenase activity"/>
    <property type="evidence" value="ECO:0007669"/>
    <property type="project" value="InterPro"/>
</dbReference>
<keyword evidence="4" id="KW-0560">Oxidoreductase</keyword>
<evidence type="ECO:0000256" key="3">
    <source>
        <dbReference type="ARBA" id="ARBA00022827"/>
    </source>
</evidence>
<keyword evidence="3" id="KW-0274">FAD</keyword>
<dbReference type="PANTHER" id="PTHR23023">
    <property type="entry name" value="DIMETHYLANILINE MONOOXYGENASE"/>
    <property type="match status" value="1"/>
</dbReference>
<dbReference type="InterPro" id="IPR045632">
    <property type="entry name" value="DUF6314"/>
</dbReference>
<evidence type="ECO:0000256" key="4">
    <source>
        <dbReference type="ARBA" id="ARBA00023002"/>
    </source>
</evidence>
<dbReference type="InterPro" id="IPR020946">
    <property type="entry name" value="Flavin_mOase-like"/>
</dbReference>